<proteinExistence type="predicted"/>
<name>A0ABW4X2V9_9BACT</name>
<comment type="caution">
    <text evidence="2">The sequence shown here is derived from an EMBL/GenBank/DDBJ whole genome shotgun (WGS) entry which is preliminary data.</text>
</comment>
<evidence type="ECO:0000256" key="1">
    <source>
        <dbReference type="SAM" id="SignalP"/>
    </source>
</evidence>
<accession>A0ABW4X2V9</accession>
<feature type="signal peptide" evidence="1">
    <location>
        <begin position="1"/>
        <end position="26"/>
    </location>
</feature>
<dbReference type="Proteomes" id="UP001597369">
    <property type="component" value="Unassembled WGS sequence"/>
</dbReference>
<dbReference type="Pfam" id="PF07396">
    <property type="entry name" value="Porin_O_P"/>
    <property type="match status" value="1"/>
</dbReference>
<gene>
    <name evidence="2" type="ORF">ACFSKU_20550</name>
</gene>
<evidence type="ECO:0000313" key="2">
    <source>
        <dbReference type="EMBL" id="MFD2069287.1"/>
    </source>
</evidence>
<evidence type="ECO:0000313" key="3">
    <source>
        <dbReference type="Proteomes" id="UP001597369"/>
    </source>
</evidence>
<keyword evidence="1" id="KW-0732">Signal</keyword>
<dbReference type="InterPro" id="IPR010870">
    <property type="entry name" value="Porin_O/P"/>
</dbReference>
<feature type="chain" id="PRO_5045851475" evidence="1">
    <location>
        <begin position="27"/>
        <end position="395"/>
    </location>
</feature>
<dbReference type="InterPro" id="IPR023614">
    <property type="entry name" value="Porin_dom_sf"/>
</dbReference>
<dbReference type="RefSeq" id="WP_229961254.1">
    <property type="nucleotide sequence ID" value="NZ_JAJJWI010000011.1"/>
</dbReference>
<reference evidence="3" key="1">
    <citation type="journal article" date="2019" name="Int. J. Syst. Evol. Microbiol.">
        <title>The Global Catalogue of Microorganisms (GCM) 10K type strain sequencing project: providing services to taxonomists for standard genome sequencing and annotation.</title>
        <authorList>
            <consortium name="The Broad Institute Genomics Platform"/>
            <consortium name="The Broad Institute Genome Sequencing Center for Infectious Disease"/>
            <person name="Wu L."/>
            <person name="Ma J."/>
        </authorList>
    </citation>
    <scope>NUCLEOTIDE SEQUENCE [LARGE SCALE GENOMIC DNA]</scope>
    <source>
        <strain evidence="3">JCM 16545</strain>
    </source>
</reference>
<sequence>MNFNLKGAGLLLLTLLAWGYSTQAQSVNYSKFGKGLQFIAADSSFSLKFSTRFQFLYSGSQNEVTQEWEDRLQIRRARLKFDGFVYSPRLVYKIELGLSNSDIGSGLLRVHNQADNIILDAVAKWEMAPKLFLWVGQTKLPGNRERVISSQQLQFVDRSLLNANFNLDRDAGLQLRHEHQAGQVVLREIASISMGEGRNITVDNAGGYDYTARLEVLPLGHFTGGGDYFNSDLLREKTPKLSVAASFDYNHNTSKSRGQLGSFLSDNRSLRTIFIDGMFKYQGFSAMAEYADRKAPDGPVVAVSDTGTPTETFVTGTALNAQAGYLFKTNWEVAGRYTTVDFAEATQLLNQKQYTLALSRYVVGHSLKVQSDMSLIQTEQEHDAFQFRIQMELSL</sequence>
<dbReference type="EMBL" id="JBHUHV010000059">
    <property type="protein sequence ID" value="MFD2069287.1"/>
    <property type="molecule type" value="Genomic_DNA"/>
</dbReference>
<dbReference type="Gene3D" id="2.40.160.10">
    <property type="entry name" value="Porin"/>
    <property type="match status" value="1"/>
</dbReference>
<dbReference type="SUPFAM" id="SSF56935">
    <property type="entry name" value="Porins"/>
    <property type="match status" value="1"/>
</dbReference>
<protein>
    <submittedName>
        <fullName evidence="2">Porin</fullName>
    </submittedName>
</protein>
<organism evidence="2 3">
    <name type="scientific">Pontibacter silvestris</name>
    <dbReference type="NCBI Taxonomy" id="2305183"/>
    <lineage>
        <taxon>Bacteria</taxon>
        <taxon>Pseudomonadati</taxon>
        <taxon>Bacteroidota</taxon>
        <taxon>Cytophagia</taxon>
        <taxon>Cytophagales</taxon>
        <taxon>Hymenobacteraceae</taxon>
        <taxon>Pontibacter</taxon>
    </lineage>
</organism>
<keyword evidence="3" id="KW-1185">Reference proteome</keyword>